<protein>
    <submittedName>
        <fullName evidence="1">Uncharacterized protein</fullName>
    </submittedName>
</protein>
<reference evidence="1" key="1">
    <citation type="submission" date="2019-08" db="EMBL/GenBank/DDBJ databases">
        <authorList>
            <person name="Kucharzyk K."/>
            <person name="Murdoch R.W."/>
            <person name="Higgins S."/>
            <person name="Loffler F."/>
        </authorList>
    </citation>
    <scope>NUCLEOTIDE SEQUENCE</scope>
</reference>
<organism evidence="1">
    <name type="scientific">bioreactor metagenome</name>
    <dbReference type="NCBI Taxonomy" id="1076179"/>
    <lineage>
        <taxon>unclassified sequences</taxon>
        <taxon>metagenomes</taxon>
        <taxon>ecological metagenomes</taxon>
    </lineage>
</organism>
<name>A0A645I0Q6_9ZZZZ</name>
<sequence>MRLHDLTHVHQLAQQGSRAGWFGADDRITGFGGSQMVADRADTADTRGNVRHFEDHTAFTEFLKATEFIDVQVSVVHFTGIVQADGNFRVTFDTGNRFNGDLLCNHYSSS</sequence>
<accession>A0A645I0Q6</accession>
<gene>
    <name evidence="1" type="ORF">SDC9_188654</name>
</gene>
<dbReference type="AlphaFoldDB" id="A0A645I0Q6"/>
<evidence type="ECO:0000313" key="1">
    <source>
        <dbReference type="EMBL" id="MPN41113.1"/>
    </source>
</evidence>
<dbReference type="EMBL" id="VSSQ01097958">
    <property type="protein sequence ID" value="MPN41113.1"/>
    <property type="molecule type" value="Genomic_DNA"/>
</dbReference>
<proteinExistence type="predicted"/>
<comment type="caution">
    <text evidence="1">The sequence shown here is derived from an EMBL/GenBank/DDBJ whole genome shotgun (WGS) entry which is preliminary data.</text>
</comment>